<dbReference type="RefSeq" id="WP_046187773.1">
    <property type="nucleotide sequence ID" value="NZ_JACKUJ010000047.1"/>
</dbReference>
<dbReference type="PANTHER" id="PTHR43172">
    <property type="entry name" value="ADENYLOSUCCINATE LYASE"/>
    <property type="match status" value="1"/>
</dbReference>
<dbReference type="GO" id="GO:0016853">
    <property type="term" value="F:isomerase activity"/>
    <property type="evidence" value="ECO:0007669"/>
    <property type="project" value="UniProtKB-KW"/>
</dbReference>
<dbReference type="Proteomes" id="UP000034416">
    <property type="component" value="Unassembled WGS sequence"/>
</dbReference>
<name>A0A0F5N2L7_9MYCO</name>
<dbReference type="OrthoDB" id="9768878at2"/>
<dbReference type="PANTHER" id="PTHR43172:SF2">
    <property type="entry name" value="ADENYLOSUCCINATE LYASE C-TERMINAL DOMAIN-CONTAINING PROTEIN"/>
    <property type="match status" value="1"/>
</dbReference>
<dbReference type="PATRIC" id="fig|342002.3.peg.591"/>
<dbReference type="InterPro" id="IPR012789">
    <property type="entry name" value="Protocat_PcaB-like"/>
</dbReference>
<evidence type="ECO:0000259" key="3">
    <source>
        <dbReference type="Pfam" id="PF00206"/>
    </source>
</evidence>
<evidence type="ECO:0000313" key="5">
    <source>
        <dbReference type="EMBL" id="OQZ99858.1"/>
    </source>
</evidence>
<organism evidence="4 6">
    <name type="scientific">Mycolicibacter arupensis</name>
    <dbReference type="NCBI Taxonomy" id="342002"/>
    <lineage>
        <taxon>Bacteria</taxon>
        <taxon>Bacillati</taxon>
        <taxon>Actinomycetota</taxon>
        <taxon>Actinomycetes</taxon>
        <taxon>Mycobacteriales</taxon>
        <taxon>Mycobacteriaceae</taxon>
        <taxon>Mycolicibacter</taxon>
    </lineage>
</organism>
<comment type="caution">
    <text evidence="4">The sequence shown here is derived from an EMBL/GenBank/DDBJ whole genome shotgun (WGS) entry which is preliminary data.</text>
</comment>
<dbReference type="GO" id="GO:0016829">
    <property type="term" value="F:lyase activity"/>
    <property type="evidence" value="ECO:0007669"/>
    <property type="project" value="UniProtKB-KW"/>
</dbReference>
<accession>A0A0F5N2L7</accession>
<dbReference type="PROSITE" id="PS00163">
    <property type="entry name" value="FUMARATE_LYASES"/>
    <property type="match status" value="1"/>
</dbReference>
<dbReference type="STRING" id="342002.BST15_07330"/>
<proteinExistence type="inferred from homology"/>
<feature type="domain" description="Fumarate lyase N-terminal" evidence="3">
    <location>
        <begin position="43"/>
        <end position="287"/>
    </location>
</feature>
<evidence type="ECO:0000313" key="7">
    <source>
        <dbReference type="Proteomes" id="UP000192327"/>
    </source>
</evidence>
<reference evidence="6" key="1">
    <citation type="submission" date="2015-04" db="EMBL/GenBank/DDBJ databases">
        <title>Genome sequence of Mycobacterium arupense GUC1.</title>
        <authorList>
            <person name="Greninger A.L."/>
            <person name="Cunningham G."/>
            <person name="Chiu C.Y."/>
            <person name="Miller S."/>
        </authorList>
    </citation>
    <scope>NUCLEOTIDE SEQUENCE [LARGE SCALE GENOMIC DNA]</scope>
    <source>
        <strain evidence="6">GUC1</strain>
    </source>
</reference>
<dbReference type="EMBL" id="LASW01000002">
    <property type="protein sequence ID" value="KKC01294.1"/>
    <property type="molecule type" value="Genomic_DNA"/>
</dbReference>
<evidence type="ECO:0000256" key="1">
    <source>
        <dbReference type="ARBA" id="ARBA00023239"/>
    </source>
</evidence>
<dbReference type="Gene3D" id="1.20.200.10">
    <property type="entry name" value="Fumarase/aspartase (Central domain)"/>
    <property type="match status" value="1"/>
</dbReference>
<evidence type="ECO:0000313" key="4">
    <source>
        <dbReference type="EMBL" id="KKC01294.1"/>
    </source>
</evidence>
<protein>
    <submittedName>
        <fullName evidence="4">3-carboxy-cis,cis-muconate cycloisomerase</fullName>
    </submittedName>
</protein>
<keyword evidence="4" id="KW-0413">Isomerase</keyword>
<dbReference type="Proteomes" id="UP000192327">
    <property type="component" value="Unassembled WGS sequence"/>
</dbReference>
<reference evidence="5 7" key="3">
    <citation type="submission" date="2016-12" db="EMBL/GenBank/DDBJ databases">
        <title>The new phylogeny of genus Mycobacterium.</title>
        <authorList>
            <person name="Tortoli E."/>
            <person name="Trovato A."/>
            <person name="Cirillo D.M."/>
        </authorList>
    </citation>
    <scope>NUCLEOTIDE SEQUENCE [LARGE SCALE GENOMIC DNA]</scope>
    <source>
        <strain evidence="5 7">DSM 44942</strain>
    </source>
</reference>
<reference evidence="4" key="2">
    <citation type="submission" date="2015-04" db="EMBL/GenBank/DDBJ databases">
        <title>Genome sequence of Mycobacterium arupense strain GUC1.</title>
        <authorList>
            <person name="Greninger A.L."/>
            <person name="Cunningham G."/>
            <person name="Chiu C.Y."/>
            <person name="Miller S."/>
        </authorList>
    </citation>
    <scope>NUCLEOTIDE SEQUENCE</scope>
    <source>
        <strain evidence="4">GUC1</strain>
    </source>
</reference>
<keyword evidence="1" id="KW-0456">Lyase</keyword>
<dbReference type="EMBL" id="MVHH01000010">
    <property type="protein sequence ID" value="OQZ99858.1"/>
    <property type="molecule type" value="Genomic_DNA"/>
</dbReference>
<keyword evidence="7" id="KW-1185">Reference proteome</keyword>
<evidence type="ECO:0000256" key="2">
    <source>
        <dbReference type="ARBA" id="ARBA00034772"/>
    </source>
</evidence>
<dbReference type="InterPro" id="IPR000362">
    <property type="entry name" value="Fumarate_lyase_fam"/>
</dbReference>
<evidence type="ECO:0000313" key="6">
    <source>
        <dbReference type="Proteomes" id="UP000034416"/>
    </source>
</evidence>
<sequence>MTDLLWPGDHRAGLIFSDDAYLAAMLRVESAWLGALVESGIAPAAARADLSAAVSATDVEAVAVAAEAAGNPVPGLLDLLRERTGGEPARWLHRGLTSQDVIDTALMLCLRDALDRIDSEMRSQIKRLALLADTYRDSPMLARTLAQPALPTTVGMKFGQWLNGLLDAADCVRALPELPVQAGGATGTMAAATELSGSPVAAGDLSRQLADTLGLANSRPWHTTRSIISRAGDALVTCCDAWGHIANDVSAGSRPEIGELAEGRGGGSSTMPHKSNPVLSVLIRRAALVAPAQAAALHTASAASVDERADGGWHAEWATLRTLGRHAVVAAAQTTALLSGLTVDTDRAAANLADAGDLLGEQRAMAELTGSTARPDYSGAAGHLIDAALRRAHHLLEET</sequence>
<comment type="similarity">
    <text evidence="2">Belongs to the class-II fumarase/aspartase family.</text>
</comment>
<gene>
    <name evidence="5" type="ORF">BST15_07330</name>
    <name evidence="4" type="ORF">WR43_01130</name>
</gene>
<dbReference type="Pfam" id="PF00206">
    <property type="entry name" value="Lyase_1"/>
    <property type="match status" value="1"/>
</dbReference>
<dbReference type="InterPro" id="IPR020557">
    <property type="entry name" value="Fumarate_lyase_CS"/>
</dbReference>
<dbReference type="AlphaFoldDB" id="A0A0F5N2L7"/>
<dbReference type="InterPro" id="IPR022761">
    <property type="entry name" value="Fumarate_lyase_N"/>
</dbReference>
<dbReference type="GO" id="GO:0019619">
    <property type="term" value="P:3,4-dihydroxybenzoate catabolic process"/>
    <property type="evidence" value="ECO:0007669"/>
    <property type="project" value="InterPro"/>
</dbReference>
<dbReference type="PRINTS" id="PR00149">
    <property type="entry name" value="FUMRATELYASE"/>
</dbReference>
<dbReference type="SUPFAM" id="SSF48557">
    <property type="entry name" value="L-aspartase-like"/>
    <property type="match status" value="1"/>
</dbReference>
<dbReference type="InterPro" id="IPR008948">
    <property type="entry name" value="L-Aspartase-like"/>
</dbReference>
<dbReference type="NCBIfam" id="TIGR02426">
    <property type="entry name" value="protocat_pcaB"/>
    <property type="match status" value="1"/>
</dbReference>